<name>A0AAV6FU80_9TELE</name>
<feature type="non-terminal residue" evidence="1">
    <location>
        <position position="258"/>
    </location>
</feature>
<feature type="non-terminal residue" evidence="1">
    <location>
        <position position="1"/>
    </location>
</feature>
<comment type="caution">
    <text evidence="1">The sequence shown here is derived from an EMBL/GenBank/DDBJ whole genome shotgun (WGS) entry which is preliminary data.</text>
</comment>
<accession>A0AAV6FU80</accession>
<evidence type="ECO:0000313" key="2">
    <source>
        <dbReference type="Proteomes" id="UP000823561"/>
    </source>
</evidence>
<reference evidence="1" key="1">
    <citation type="submission" date="2020-10" db="EMBL/GenBank/DDBJ databases">
        <title>Chromosome-scale genome assembly of the Allis shad, Alosa alosa.</title>
        <authorList>
            <person name="Margot Z."/>
            <person name="Christophe K."/>
            <person name="Cabau C."/>
            <person name="Louis A."/>
            <person name="Berthelot C."/>
            <person name="Parey E."/>
            <person name="Roest Crollius H."/>
            <person name="Montfort J."/>
            <person name="Robinson-Rechavi M."/>
            <person name="Bucao C."/>
            <person name="Bouchez O."/>
            <person name="Gislard M."/>
            <person name="Lluch J."/>
            <person name="Milhes M."/>
            <person name="Lampietro C."/>
            <person name="Lopez Roques C."/>
            <person name="Donnadieu C."/>
            <person name="Braasch I."/>
            <person name="Desvignes T."/>
            <person name="Postlethwait J."/>
            <person name="Bobe J."/>
            <person name="Guiguen Y."/>
        </authorList>
    </citation>
    <scope>NUCLEOTIDE SEQUENCE</scope>
    <source>
        <strain evidence="1">M-15738</strain>
        <tissue evidence="1">Blood</tissue>
    </source>
</reference>
<dbReference type="Proteomes" id="UP000823561">
    <property type="component" value="Chromosome 18"/>
</dbReference>
<keyword evidence="2" id="KW-1185">Reference proteome</keyword>
<dbReference type="AlphaFoldDB" id="A0AAV6FU80"/>
<evidence type="ECO:0000313" key="1">
    <source>
        <dbReference type="EMBL" id="KAG5266273.1"/>
    </source>
</evidence>
<gene>
    <name evidence="1" type="ORF">AALO_G00229130</name>
</gene>
<sequence>RPLGRPPAGRGRLAALQPLLGARGHLADLSDSQVLDLLVLLHLLPVLGVVRPHARRVLIRERPLSPLLVPSLRRRAVLEAPGLAGLGVAVERVRRRRRSGGRRRQDLTAALQVHGGRHGRVWGPVGLRRLRPALRKHVHRRQTSLRILFLFVSIQELLLVLDLGKGLLALVPLGAGHVLQEAQQLVQALAAAIARLARKPVAPCWLEPRQHVLERGGVGERGAVLQLPQHGHQQGGVQTGRRDGRQDVVRVSWRITVL</sequence>
<protein>
    <submittedName>
        <fullName evidence="1">Uncharacterized protein</fullName>
    </submittedName>
</protein>
<dbReference type="EMBL" id="JADWDJ010000018">
    <property type="protein sequence ID" value="KAG5266273.1"/>
    <property type="molecule type" value="Genomic_DNA"/>
</dbReference>
<proteinExistence type="predicted"/>
<organism evidence="1 2">
    <name type="scientific">Alosa alosa</name>
    <name type="common">allis shad</name>
    <dbReference type="NCBI Taxonomy" id="278164"/>
    <lineage>
        <taxon>Eukaryota</taxon>
        <taxon>Metazoa</taxon>
        <taxon>Chordata</taxon>
        <taxon>Craniata</taxon>
        <taxon>Vertebrata</taxon>
        <taxon>Euteleostomi</taxon>
        <taxon>Actinopterygii</taxon>
        <taxon>Neopterygii</taxon>
        <taxon>Teleostei</taxon>
        <taxon>Clupei</taxon>
        <taxon>Clupeiformes</taxon>
        <taxon>Clupeoidei</taxon>
        <taxon>Clupeidae</taxon>
        <taxon>Alosa</taxon>
    </lineage>
</organism>